<dbReference type="EMBL" id="JBIRGH010000034">
    <property type="protein sequence ID" value="MFH8589621.1"/>
    <property type="molecule type" value="Genomic_DNA"/>
</dbReference>
<organism evidence="1 2">
    <name type="scientific">Streptomyces celluloflavus</name>
    <dbReference type="NCBI Taxonomy" id="58344"/>
    <lineage>
        <taxon>Bacteria</taxon>
        <taxon>Bacillati</taxon>
        <taxon>Actinomycetota</taxon>
        <taxon>Actinomycetes</taxon>
        <taxon>Kitasatosporales</taxon>
        <taxon>Streptomycetaceae</taxon>
        <taxon>Streptomyces</taxon>
    </lineage>
</organism>
<protein>
    <submittedName>
        <fullName evidence="1">Uncharacterized protein</fullName>
    </submittedName>
</protein>
<reference evidence="1 2" key="1">
    <citation type="submission" date="2024-10" db="EMBL/GenBank/DDBJ databases">
        <title>The Natural Products Discovery Center: Release of the First 8490 Sequenced Strains for Exploring Actinobacteria Biosynthetic Diversity.</title>
        <authorList>
            <person name="Kalkreuter E."/>
            <person name="Kautsar S.A."/>
            <person name="Yang D."/>
            <person name="Bader C.D."/>
            <person name="Teijaro C.N."/>
            <person name="Fluegel L."/>
            <person name="Davis C.M."/>
            <person name="Simpson J.R."/>
            <person name="Lauterbach L."/>
            <person name="Steele A.D."/>
            <person name="Gui C."/>
            <person name="Meng S."/>
            <person name="Li G."/>
            <person name="Viehrig K."/>
            <person name="Ye F."/>
            <person name="Su P."/>
            <person name="Kiefer A.F."/>
            <person name="Nichols A."/>
            <person name="Cepeda A.J."/>
            <person name="Yan W."/>
            <person name="Fan B."/>
            <person name="Jiang Y."/>
            <person name="Adhikari A."/>
            <person name="Zheng C.-J."/>
            <person name="Schuster L."/>
            <person name="Cowan T.M."/>
            <person name="Smanski M.J."/>
            <person name="Chevrette M.G."/>
            <person name="De Carvalho L.P.S."/>
            <person name="Shen B."/>
        </authorList>
    </citation>
    <scope>NUCLEOTIDE SEQUENCE [LARGE SCALE GENOMIC DNA]</scope>
    <source>
        <strain evidence="1 2">NPDC018013</strain>
    </source>
</reference>
<name>A0ABW7RNG1_9ACTN</name>
<proteinExistence type="predicted"/>
<sequence length="65" mass="6748">MLRTRQAALQGADDQADSFTLDVLGRRGGRWRETVSTSLLPDAADGLADVPSPVASPAAVARPAT</sequence>
<evidence type="ECO:0000313" key="2">
    <source>
        <dbReference type="Proteomes" id="UP001610990"/>
    </source>
</evidence>
<evidence type="ECO:0000313" key="1">
    <source>
        <dbReference type="EMBL" id="MFH8589621.1"/>
    </source>
</evidence>
<gene>
    <name evidence="1" type="ORF">ACH4GP_35485</name>
</gene>
<accession>A0ABW7RNG1</accession>
<dbReference type="RefSeq" id="WP_367435915.1">
    <property type="nucleotide sequence ID" value="NZ_CP108413.1"/>
</dbReference>
<comment type="caution">
    <text evidence="1">The sequence shown here is derived from an EMBL/GenBank/DDBJ whole genome shotgun (WGS) entry which is preliminary data.</text>
</comment>
<keyword evidence="2" id="KW-1185">Reference proteome</keyword>
<dbReference type="Proteomes" id="UP001610990">
    <property type="component" value="Unassembled WGS sequence"/>
</dbReference>